<reference evidence="2 3" key="1">
    <citation type="submission" date="2022-04" db="EMBL/GenBank/DDBJ databases">
        <title>Hymenobacter sp. isolated from the air.</title>
        <authorList>
            <person name="Won M."/>
            <person name="Lee C.-M."/>
            <person name="Woen H.-Y."/>
            <person name="Kwon S.-W."/>
        </authorList>
    </citation>
    <scope>NUCLEOTIDE SEQUENCE [LARGE SCALE GENOMIC DNA]</scope>
    <source>
        <strain evidence="3">5516 S-25</strain>
    </source>
</reference>
<dbReference type="Proteomes" id="UP000829647">
    <property type="component" value="Chromosome"/>
</dbReference>
<dbReference type="RefSeq" id="WP_247975019.1">
    <property type="nucleotide sequence ID" value="NZ_CP095848.1"/>
</dbReference>
<feature type="chain" id="PRO_5045189028" description="Lipoprotein" evidence="1">
    <location>
        <begin position="21"/>
        <end position="203"/>
    </location>
</feature>
<sequence>MLTFVRILSGISLLTLLASCQQDIETPEPTVTPPVQEANINFTYTYPTESKGQTFLAPAPSGRLASDKLTLLFEKEPRPAGLGIEERVEFVLPKGKQKAGLVGTYTLSSQPDPGQGEVLATYERPAYGTGIYLNKYSGNSHRLEGSFVITEFNSARQLISGSYTFTIRNAKDPYVYLAVGSQADSRRDCEIKSYGTFTEIPLL</sequence>
<organism evidence="2 3">
    <name type="scientific">Hymenobacter sublimis</name>
    <dbReference type="NCBI Taxonomy" id="2933777"/>
    <lineage>
        <taxon>Bacteria</taxon>
        <taxon>Pseudomonadati</taxon>
        <taxon>Bacteroidota</taxon>
        <taxon>Cytophagia</taxon>
        <taxon>Cytophagales</taxon>
        <taxon>Hymenobacteraceae</taxon>
        <taxon>Hymenobacter</taxon>
    </lineage>
</organism>
<dbReference type="EMBL" id="CP095848">
    <property type="protein sequence ID" value="UPL48630.1"/>
    <property type="molecule type" value="Genomic_DNA"/>
</dbReference>
<evidence type="ECO:0000313" key="3">
    <source>
        <dbReference type="Proteomes" id="UP000829647"/>
    </source>
</evidence>
<evidence type="ECO:0000256" key="1">
    <source>
        <dbReference type="SAM" id="SignalP"/>
    </source>
</evidence>
<evidence type="ECO:0000313" key="2">
    <source>
        <dbReference type="EMBL" id="UPL48630.1"/>
    </source>
</evidence>
<feature type="signal peptide" evidence="1">
    <location>
        <begin position="1"/>
        <end position="20"/>
    </location>
</feature>
<protein>
    <recommendedName>
        <fullName evidence="4">Lipoprotein</fullName>
    </recommendedName>
</protein>
<keyword evidence="1" id="KW-0732">Signal</keyword>
<keyword evidence="3" id="KW-1185">Reference proteome</keyword>
<accession>A0ABY4J7N9</accession>
<gene>
    <name evidence="2" type="ORF">MWH26_15730</name>
</gene>
<dbReference type="PROSITE" id="PS51257">
    <property type="entry name" value="PROKAR_LIPOPROTEIN"/>
    <property type="match status" value="1"/>
</dbReference>
<evidence type="ECO:0008006" key="4">
    <source>
        <dbReference type="Google" id="ProtNLM"/>
    </source>
</evidence>
<name>A0ABY4J7N9_9BACT</name>
<proteinExistence type="predicted"/>